<protein>
    <submittedName>
        <fullName evidence="1">Uncharacterized protein</fullName>
    </submittedName>
</protein>
<dbReference type="Proteomes" id="UP001066276">
    <property type="component" value="Chromosome 10"/>
</dbReference>
<sequence>MIAQNRYLMAKMLACPQSLDQCGLEGHASYSFFIVMFDPAVVWAGPQGTFTPLGIKRKDEQLLLPGVPASD</sequence>
<gene>
    <name evidence="1" type="ORF">NDU88_004490</name>
</gene>
<dbReference type="EMBL" id="JANPWB010000014">
    <property type="protein sequence ID" value="KAJ1099389.1"/>
    <property type="molecule type" value="Genomic_DNA"/>
</dbReference>
<comment type="caution">
    <text evidence="1">The sequence shown here is derived from an EMBL/GenBank/DDBJ whole genome shotgun (WGS) entry which is preliminary data.</text>
</comment>
<dbReference type="AlphaFoldDB" id="A0AAV7M8I8"/>
<evidence type="ECO:0000313" key="2">
    <source>
        <dbReference type="Proteomes" id="UP001066276"/>
    </source>
</evidence>
<keyword evidence="2" id="KW-1185">Reference proteome</keyword>
<proteinExistence type="predicted"/>
<evidence type="ECO:0000313" key="1">
    <source>
        <dbReference type="EMBL" id="KAJ1099389.1"/>
    </source>
</evidence>
<accession>A0AAV7M8I8</accession>
<name>A0AAV7M8I8_PLEWA</name>
<organism evidence="1 2">
    <name type="scientific">Pleurodeles waltl</name>
    <name type="common">Iberian ribbed newt</name>
    <dbReference type="NCBI Taxonomy" id="8319"/>
    <lineage>
        <taxon>Eukaryota</taxon>
        <taxon>Metazoa</taxon>
        <taxon>Chordata</taxon>
        <taxon>Craniata</taxon>
        <taxon>Vertebrata</taxon>
        <taxon>Euteleostomi</taxon>
        <taxon>Amphibia</taxon>
        <taxon>Batrachia</taxon>
        <taxon>Caudata</taxon>
        <taxon>Salamandroidea</taxon>
        <taxon>Salamandridae</taxon>
        <taxon>Pleurodelinae</taxon>
        <taxon>Pleurodeles</taxon>
    </lineage>
</organism>
<reference evidence="1" key="1">
    <citation type="journal article" date="2022" name="bioRxiv">
        <title>Sequencing and chromosome-scale assembly of the giantPleurodeles waltlgenome.</title>
        <authorList>
            <person name="Brown T."/>
            <person name="Elewa A."/>
            <person name="Iarovenko S."/>
            <person name="Subramanian E."/>
            <person name="Araus A.J."/>
            <person name="Petzold A."/>
            <person name="Susuki M."/>
            <person name="Suzuki K.-i.T."/>
            <person name="Hayashi T."/>
            <person name="Toyoda A."/>
            <person name="Oliveira C."/>
            <person name="Osipova E."/>
            <person name="Leigh N.D."/>
            <person name="Simon A."/>
            <person name="Yun M.H."/>
        </authorList>
    </citation>
    <scope>NUCLEOTIDE SEQUENCE</scope>
    <source>
        <strain evidence="1">20211129_DDA</strain>
        <tissue evidence="1">Liver</tissue>
    </source>
</reference>